<dbReference type="GO" id="GO:0003700">
    <property type="term" value="F:DNA-binding transcription factor activity"/>
    <property type="evidence" value="ECO:0007669"/>
    <property type="project" value="InterPro"/>
</dbReference>
<dbReference type="GO" id="GO:0045892">
    <property type="term" value="P:negative regulation of DNA-templated transcription"/>
    <property type="evidence" value="ECO:0007669"/>
    <property type="project" value="TreeGrafter"/>
</dbReference>
<dbReference type="CDD" id="cd07377">
    <property type="entry name" value="WHTH_GntR"/>
    <property type="match status" value="1"/>
</dbReference>
<dbReference type="Pfam" id="PF07702">
    <property type="entry name" value="UTRA"/>
    <property type="match status" value="1"/>
</dbReference>
<protein>
    <submittedName>
        <fullName evidence="6">GntR family transcriptional regulator</fullName>
    </submittedName>
</protein>
<dbReference type="Pfam" id="PF00392">
    <property type="entry name" value="GntR"/>
    <property type="match status" value="1"/>
</dbReference>
<proteinExistence type="predicted"/>
<evidence type="ECO:0000313" key="8">
    <source>
        <dbReference type="Proteomes" id="UP001481677"/>
    </source>
</evidence>
<evidence type="ECO:0000313" key="5">
    <source>
        <dbReference type="EMBL" id="MEM5339362.1"/>
    </source>
</evidence>
<accession>A0A5C6VEM2</accession>
<comment type="caution">
    <text evidence="6">The sequence shown here is derived from an EMBL/GenBank/DDBJ whole genome shotgun (WGS) entry which is preliminary data.</text>
</comment>
<dbReference type="SMART" id="SM00866">
    <property type="entry name" value="UTRA"/>
    <property type="match status" value="1"/>
</dbReference>
<dbReference type="Gene3D" id="3.40.1410.10">
    <property type="entry name" value="Chorismate lyase-like"/>
    <property type="match status" value="1"/>
</dbReference>
<dbReference type="Proteomes" id="UP001481677">
    <property type="component" value="Unassembled WGS sequence"/>
</dbReference>
<dbReference type="PRINTS" id="PR00035">
    <property type="entry name" value="HTHGNTR"/>
</dbReference>
<dbReference type="SUPFAM" id="SSF46785">
    <property type="entry name" value="Winged helix' DNA-binding domain"/>
    <property type="match status" value="1"/>
</dbReference>
<gene>
    <name evidence="6" type="ORF">FRZ40_21525</name>
    <name evidence="5" type="ORF">V4C56_06900</name>
</gene>
<keyword evidence="1" id="KW-0805">Transcription regulation</keyword>
<feature type="domain" description="HTH gntR-type" evidence="4">
    <location>
        <begin position="2"/>
        <end position="70"/>
    </location>
</feature>
<dbReference type="InterPro" id="IPR036388">
    <property type="entry name" value="WH-like_DNA-bd_sf"/>
</dbReference>
<dbReference type="InterPro" id="IPR000524">
    <property type="entry name" value="Tscrpt_reg_HTH_GntR"/>
</dbReference>
<dbReference type="PANTHER" id="PTHR44846">
    <property type="entry name" value="MANNOSYL-D-GLYCERATE TRANSPORT/METABOLISM SYSTEM REPRESSOR MNGR-RELATED"/>
    <property type="match status" value="1"/>
</dbReference>
<dbReference type="EMBL" id="JAZHGA010000003">
    <property type="protein sequence ID" value="MEM5339362.1"/>
    <property type="molecule type" value="Genomic_DNA"/>
</dbReference>
<keyword evidence="3" id="KW-0804">Transcription</keyword>
<keyword evidence="8" id="KW-1185">Reference proteome</keyword>
<dbReference type="Gene3D" id="1.10.10.10">
    <property type="entry name" value="Winged helix-like DNA-binding domain superfamily/Winged helix DNA-binding domain"/>
    <property type="match status" value="1"/>
</dbReference>
<organism evidence="6 7">
    <name type="scientific">Paraburkholderia azotifigens</name>
    <dbReference type="NCBI Taxonomy" id="2057004"/>
    <lineage>
        <taxon>Bacteria</taxon>
        <taxon>Pseudomonadati</taxon>
        <taxon>Pseudomonadota</taxon>
        <taxon>Betaproteobacteria</taxon>
        <taxon>Burkholderiales</taxon>
        <taxon>Burkholderiaceae</taxon>
        <taxon>Paraburkholderia</taxon>
    </lineage>
</organism>
<evidence type="ECO:0000256" key="2">
    <source>
        <dbReference type="ARBA" id="ARBA00023125"/>
    </source>
</evidence>
<dbReference type="EMBL" id="VOQS01000003">
    <property type="protein sequence ID" value="TXC82996.1"/>
    <property type="molecule type" value="Genomic_DNA"/>
</dbReference>
<dbReference type="AlphaFoldDB" id="A0A5C6VEM2"/>
<dbReference type="SMART" id="SM00345">
    <property type="entry name" value="HTH_GNTR"/>
    <property type="match status" value="1"/>
</dbReference>
<dbReference type="InterPro" id="IPR028978">
    <property type="entry name" value="Chorismate_lyase_/UTRA_dom_sf"/>
</dbReference>
<keyword evidence="2" id="KW-0238">DNA-binding</keyword>
<dbReference type="RefSeq" id="WP_028369499.1">
    <property type="nucleotide sequence ID" value="NZ_JAZHFZ010000003.1"/>
</dbReference>
<dbReference type="PROSITE" id="PS50949">
    <property type="entry name" value="HTH_GNTR"/>
    <property type="match status" value="1"/>
</dbReference>
<dbReference type="Proteomes" id="UP000321776">
    <property type="component" value="Unassembled WGS sequence"/>
</dbReference>
<evidence type="ECO:0000313" key="7">
    <source>
        <dbReference type="Proteomes" id="UP000321776"/>
    </source>
</evidence>
<dbReference type="InterPro" id="IPR036390">
    <property type="entry name" value="WH_DNA-bd_sf"/>
</dbReference>
<evidence type="ECO:0000256" key="3">
    <source>
        <dbReference type="ARBA" id="ARBA00023163"/>
    </source>
</evidence>
<dbReference type="InterPro" id="IPR011663">
    <property type="entry name" value="UTRA"/>
</dbReference>
<reference evidence="6" key="2">
    <citation type="submission" date="2019-08" db="EMBL/GenBank/DDBJ databases">
        <authorList>
            <person name="Im W.-T."/>
        </authorList>
    </citation>
    <scope>NUCLEOTIDE SEQUENCE</scope>
    <source>
        <strain evidence="6">NF 2-5-3</strain>
    </source>
</reference>
<sequence length="241" mass="26545">MKPRYAELAEELIQAIGAGKFEVGSSLPSEVDLSEQYGVSRATVRSALERVQELGLISRRKRAGIRVEATKPKAAFSHNMSSVEDLVQFAVVTERHVRSVTELSASPSLAAKLGVDAGTRLLRVEMLRVDPSKPDAPLCWTDVYLEAALGAGIKRELRNSTGLICDMVERRFGRSVHNVRQEIRAIGVPDSLAEPLGVKPDSHALEIVRRYLDSRGLVFEATVSVFPADRYSYALELMRQG</sequence>
<evidence type="ECO:0000259" key="4">
    <source>
        <dbReference type="PROSITE" id="PS50949"/>
    </source>
</evidence>
<dbReference type="InterPro" id="IPR050679">
    <property type="entry name" value="Bact_HTH_transcr_reg"/>
</dbReference>
<name>A0A5C6VEM2_9BURK</name>
<evidence type="ECO:0000256" key="1">
    <source>
        <dbReference type="ARBA" id="ARBA00023015"/>
    </source>
</evidence>
<reference evidence="5 8" key="3">
    <citation type="submission" date="2024-01" db="EMBL/GenBank/DDBJ databases">
        <title>The diversity of rhizobia nodulating Mimosa spp. in eleven states of Brazil covering several biomes is determined by host plant, location, and edaphic factors.</title>
        <authorList>
            <person name="Rouws L."/>
            <person name="Barauna A."/>
            <person name="Beukes C."/>
            <person name="De Faria S.M."/>
            <person name="Gross E."/>
            <person name="Dos Reis Junior F.B."/>
            <person name="Simon M."/>
            <person name="Maluk M."/>
            <person name="Odee D.W."/>
            <person name="Kenicer G."/>
            <person name="Young J.P.W."/>
            <person name="Reis V.M."/>
            <person name="Zilli J."/>
            <person name="James E.K."/>
        </authorList>
    </citation>
    <scope>NUCLEOTIDE SEQUENCE [LARGE SCALE GENOMIC DNA]</scope>
    <source>
        <strain evidence="5 8">JPY530</strain>
    </source>
</reference>
<evidence type="ECO:0000313" key="6">
    <source>
        <dbReference type="EMBL" id="TXC82996.1"/>
    </source>
</evidence>
<reference evidence="6 7" key="1">
    <citation type="journal article" date="2018" name="Int. J. Syst. Evol. Microbiol.">
        <title>Paraburkholderia azotifigens sp. nov., a nitrogen-fixing bacterium isolated from paddy soil.</title>
        <authorList>
            <person name="Choi G.M."/>
            <person name="Im W.T."/>
        </authorList>
    </citation>
    <scope>NUCLEOTIDE SEQUENCE [LARGE SCALE GENOMIC DNA]</scope>
    <source>
        <strain evidence="6 7">NF 2-5-3</strain>
    </source>
</reference>
<dbReference type="PANTHER" id="PTHR44846:SF1">
    <property type="entry name" value="MANNOSYL-D-GLYCERATE TRANSPORT_METABOLISM SYSTEM REPRESSOR MNGR-RELATED"/>
    <property type="match status" value="1"/>
</dbReference>
<dbReference type="SUPFAM" id="SSF64288">
    <property type="entry name" value="Chorismate lyase-like"/>
    <property type="match status" value="1"/>
</dbReference>
<dbReference type="GO" id="GO:0003677">
    <property type="term" value="F:DNA binding"/>
    <property type="evidence" value="ECO:0007669"/>
    <property type="project" value="UniProtKB-KW"/>
</dbReference>